<feature type="transmembrane region" description="Helical" evidence="7">
    <location>
        <begin position="87"/>
        <end position="106"/>
    </location>
</feature>
<gene>
    <name evidence="11" type="ORF">OE749_02060</name>
</gene>
<evidence type="ECO:0000259" key="9">
    <source>
        <dbReference type="Pfam" id="PF21082"/>
    </source>
</evidence>
<keyword evidence="7" id="KW-0813">Transport</keyword>
<dbReference type="InterPro" id="IPR049142">
    <property type="entry name" value="MS_channel_1st"/>
</dbReference>
<dbReference type="InterPro" id="IPR008910">
    <property type="entry name" value="MSC_TM_helix"/>
</dbReference>
<dbReference type="Gene3D" id="1.10.287.1260">
    <property type="match status" value="1"/>
</dbReference>
<evidence type="ECO:0000256" key="1">
    <source>
        <dbReference type="ARBA" id="ARBA00004651"/>
    </source>
</evidence>
<dbReference type="InterPro" id="IPR010920">
    <property type="entry name" value="LSM_dom_sf"/>
</dbReference>
<dbReference type="InterPro" id="IPR011014">
    <property type="entry name" value="MscS_channel_TM-2"/>
</dbReference>
<dbReference type="InterPro" id="IPR006685">
    <property type="entry name" value="MscS_channel_2nd"/>
</dbReference>
<dbReference type="Pfam" id="PF21082">
    <property type="entry name" value="MS_channel_3rd"/>
    <property type="match status" value="1"/>
</dbReference>
<evidence type="ECO:0000256" key="3">
    <source>
        <dbReference type="ARBA" id="ARBA00022475"/>
    </source>
</evidence>
<proteinExistence type="inferred from homology"/>
<evidence type="ECO:0000259" key="10">
    <source>
        <dbReference type="Pfam" id="PF21088"/>
    </source>
</evidence>
<feature type="domain" description="Mechanosensitive ion channel transmembrane helices 2/3" evidence="10">
    <location>
        <begin position="63"/>
        <end position="103"/>
    </location>
</feature>
<comment type="caution">
    <text evidence="7">Lacks conserved residue(s) required for the propagation of feature annotation.</text>
</comment>
<accession>A0ABT3A490</accession>
<name>A0ABT3A490_9ALTE</name>
<comment type="subunit">
    <text evidence="7">Homoheptamer.</text>
</comment>
<evidence type="ECO:0000256" key="7">
    <source>
        <dbReference type="RuleBase" id="RU369025"/>
    </source>
</evidence>
<dbReference type="InterPro" id="IPR011066">
    <property type="entry name" value="MscS_channel_C_sf"/>
</dbReference>
<dbReference type="PANTHER" id="PTHR30221:SF1">
    <property type="entry name" value="SMALL-CONDUCTANCE MECHANOSENSITIVE CHANNEL"/>
    <property type="match status" value="1"/>
</dbReference>
<feature type="domain" description="Mechanosensitive ion channel MscS" evidence="8">
    <location>
        <begin position="104"/>
        <end position="170"/>
    </location>
</feature>
<keyword evidence="7" id="KW-0406">Ion transport</keyword>
<dbReference type="Pfam" id="PF00924">
    <property type="entry name" value="MS_channel_2nd"/>
    <property type="match status" value="1"/>
</dbReference>
<evidence type="ECO:0000259" key="8">
    <source>
        <dbReference type="Pfam" id="PF00924"/>
    </source>
</evidence>
<dbReference type="Gene3D" id="3.30.70.100">
    <property type="match status" value="1"/>
</dbReference>
<dbReference type="SUPFAM" id="SSF50182">
    <property type="entry name" value="Sm-like ribonucleoproteins"/>
    <property type="match status" value="1"/>
</dbReference>
<keyword evidence="12" id="KW-1185">Reference proteome</keyword>
<dbReference type="RefSeq" id="WP_263710679.1">
    <property type="nucleotide sequence ID" value="NZ_JAOWKX010000001.1"/>
</dbReference>
<dbReference type="Pfam" id="PF05552">
    <property type="entry name" value="MS_channel_1st_1"/>
    <property type="match status" value="1"/>
</dbReference>
<keyword evidence="7" id="KW-0997">Cell inner membrane</keyword>
<comment type="function">
    <text evidence="7">Mechanosensitive channel that participates in the regulation of osmotic pressure changes within the cell, opening in response to stretch forces in the membrane lipid bilayer, without the need for other proteins. Contributes to normal resistance to hypoosmotic shock. Forms an ion channel of 1.0 nanosiemens conductance with a slight preference for anions.</text>
</comment>
<keyword evidence="7" id="KW-0407">Ion channel</keyword>
<dbReference type="PANTHER" id="PTHR30221">
    <property type="entry name" value="SMALL-CONDUCTANCE MECHANOSENSITIVE CHANNEL"/>
    <property type="match status" value="1"/>
</dbReference>
<evidence type="ECO:0000256" key="5">
    <source>
        <dbReference type="ARBA" id="ARBA00022989"/>
    </source>
</evidence>
<evidence type="ECO:0000313" key="12">
    <source>
        <dbReference type="Proteomes" id="UP001652504"/>
    </source>
</evidence>
<comment type="similarity">
    <text evidence="2 7">Belongs to the MscS (TC 1.A.23) family.</text>
</comment>
<protein>
    <recommendedName>
        <fullName evidence="7">Small-conductance mechanosensitive channel</fullName>
    </recommendedName>
</protein>
<feature type="domain" description="Mechanosensitive ion channel MscS C-terminal" evidence="9">
    <location>
        <begin position="177"/>
        <end position="259"/>
    </location>
</feature>
<dbReference type="SUPFAM" id="SSF82689">
    <property type="entry name" value="Mechanosensitive channel protein MscS (YggB), C-terminal domain"/>
    <property type="match status" value="1"/>
</dbReference>
<dbReference type="Pfam" id="PF21088">
    <property type="entry name" value="MS_channel_1st"/>
    <property type="match status" value="1"/>
</dbReference>
<keyword evidence="6 7" id="KW-0472">Membrane</keyword>
<sequence>MIEEINITELVETYIIPFGIDLLMALAIFVLGRIVASILVNILGRVLSKSKYDEMLISFICSIVSAILLLVVIVASLDQLGVDTTSIVALVGAAGLAIGLSLQDSLKNFASGVMLFIFRPFKQGDFVEAGGVSGTVRSITVFTTMMTTPDNKEIIVPNGKIYGNNITNFSAKPTRRVDMVFGISYDSDLREAKALLETMVKEDERILEEPAPVVAVSELADSSVNFVVRPWVNASDYWAVKFDLTEKVKLRFDEAGIVIPYPQMDVYLHKEDEPEKNADQEEVKA</sequence>
<evidence type="ECO:0000313" key="11">
    <source>
        <dbReference type="EMBL" id="MCV2883481.1"/>
    </source>
</evidence>
<feature type="transmembrane region" description="Helical" evidence="7">
    <location>
        <begin position="55"/>
        <end position="75"/>
    </location>
</feature>
<dbReference type="EMBL" id="JAOWKX010000001">
    <property type="protein sequence ID" value="MCV2883481.1"/>
    <property type="molecule type" value="Genomic_DNA"/>
</dbReference>
<reference evidence="11 12" key="1">
    <citation type="submission" date="2022-10" db="EMBL/GenBank/DDBJ databases">
        <title>Aestuariibacter sp. AA17 isolated from Montipora capitata coral fragment.</title>
        <authorList>
            <person name="Emsley S.A."/>
            <person name="Pfannmuller K.M."/>
            <person name="Loughran R.M."/>
            <person name="Shlafstein M."/>
            <person name="Papke E."/>
            <person name="Saw J.H."/>
            <person name="Ushijima B."/>
            <person name="Videau P."/>
        </authorList>
    </citation>
    <scope>NUCLEOTIDE SEQUENCE [LARGE SCALE GENOMIC DNA]</scope>
    <source>
        <strain evidence="11 12">AA17</strain>
    </source>
</reference>
<organism evidence="11 12">
    <name type="scientific">Fluctibacter corallii</name>
    <dbReference type="NCBI Taxonomy" id="2984329"/>
    <lineage>
        <taxon>Bacteria</taxon>
        <taxon>Pseudomonadati</taxon>
        <taxon>Pseudomonadota</taxon>
        <taxon>Gammaproteobacteria</taxon>
        <taxon>Alteromonadales</taxon>
        <taxon>Alteromonadaceae</taxon>
        <taxon>Fluctibacter</taxon>
    </lineage>
</organism>
<evidence type="ECO:0000256" key="2">
    <source>
        <dbReference type="ARBA" id="ARBA00008017"/>
    </source>
</evidence>
<feature type="transmembrane region" description="Helical" evidence="7">
    <location>
        <begin position="22"/>
        <end position="43"/>
    </location>
</feature>
<keyword evidence="3" id="KW-1003">Cell membrane</keyword>
<comment type="subcellular location">
    <subcellularLocation>
        <location evidence="7">Cell inner membrane</location>
        <topology evidence="7">Multi-pass membrane protein</topology>
    </subcellularLocation>
    <subcellularLocation>
        <location evidence="1">Cell membrane</location>
        <topology evidence="1">Multi-pass membrane protein</topology>
    </subcellularLocation>
</comment>
<evidence type="ECO:0000256" key="6">
    <source>
        <dbReference type="ARBA" id="ARBA00023136"/>
    </source>
</evidence>
<keyword evidence="5 7" id="KW-1133">Transmembrane helix</keyword>
<dbReference type="InterPro" id="IPR023408">
    <property type="entry name" value="MscS_beta-dom_sf"/>
</dbReference>
<dbReference type="SUPFAM" id="SSF82861">
    <property type="entry name" value="Mechanosensitive channel protein MscS (YggB), transmembrane region"/>
    <property type="match status" value="1"/>
</dbReference>
<comment type="caution">
    <text evidence="11">The sequence shown here is derived from an EMBL/GenBank/DDBJ whole genome shotgun (WGS) entry which is preliminary data.</text>
</comment>
<dbReference type="Gene3D" id="2.30.30.60">
    <property type="match status" value="1"/>
</dbReference>
<dbReference type="InterPro" id="IPR049278">
    <property type="entry name" value="MS_channel_C"/>
</dbReference>
<dbReference type="Proteomes" id="UP001652504">
    <property type="component" value="Unassembled WGS sequence"/>
</dbReference>
<keyword evidence="4 7" id="KW-0812">Transmembrane</keyword>
<dbReference type="InterPro" id="IPR045275">
    <property type="entry name" value="MscS_archaea/bacteria_type"/>
</dbReference>
<evidence type="ECO:0000256" key="4">
    <source>
        <dbReference type="ARBA" id="ARBA00022692"/>
    </source>
</evidence>